<evidence type="ECO:0000259" key="10">
    <source>
        <dbReference type="PROSITE" id="PS51032"/>
    </source>
</evidence>
<evidence type="ECO:0000256" key="7">
    <source>
        <dbReference type="ARBA" id="ARBA00023242"/>
    </source>
</evidence>
<dbReference type="CDD" id="cd00018">
    <property type="entry name" value="AP2"/>
    <property type="match status" value="1"/>
</dbReference>
<organism evidence="11 12">
    <name type="scientific">Raphanus sativus</name>
    <name type="common">Radish</name>
    <name type="synonym">Raphanus raphanistrum var. sativus</name>
    <dbReference type="NCBI Taxonomy" id="3726"/>
    <lineage>
        <taxon>Eukaryota</taxon>
        <taxon>Viridiplantae</taxon>
        <taxon>Streptophyta</taxon>
        <taxon>Embryophyta</taxon>
        <taxon>Tracheophyta</taxon>
        <taxon>Spermatophyta</taxon>
        <taxon>Magnoliopsida</taxon>
        <taxon>eudicotyledons</taxon>
        <taxon>Gunneridae</taxon>
        <taxon>Pentapetalae</taxon>
        <taxon>rosids</taxon>
        <taxon>malvids</taxon>
        <taxon>Brassicales</taxon>
        <taxon>Brassicaceae</taxon>
        <taxon>Brassiceae</taxon>
        <taxon>Raphanus</taxon>
    </lineage>
</organism>
<dbReference type="InterPro" id="IPR050913">
    <property type="entry name" value="AP2/ERF_ERF"/>
</dbReference>
<dbReference type="Pfam" id="PF00847">
    <property type="entry name" value="AP2"/>
    <property type="match status" value="1"/>
</dbReference>
<proteinExistence type="inferred from homology"/>
<feature type="region of interest" description="Disordered" evidence="9">
    <location>
        <begin position="38"/>
        <end position="60"/>
    </location>
</feature>
<keyword evidence="5" id="KW-0010">Activator</keyword>
<dbReference type="PRINTS" id="PR00367">
    <property type="entry name" value="ETHRSPELEMNT"/>
</dbReference>
<dbReference type="OrthoDB" id="610645at2759"/>
<keyword evidence="11" id="KW-1185">Reference proteome</keyword>
<dbReference type="InterPro" id="IPR036955">
    <property type="entry name" value="AP2/ERF_dom_sf"/>
</dbReference>
<dbReference type="PANTHER" id="PTHR31194">
    <property type="entry name" value="SHN SHINE , DNA BINDING / TRANSCRIPTION FACTOR"/>
    <property type="match status" value="1"/>
</dbReference>
<dbReference type="GO" id="GO:0005634">
    <property type="term" value="C:nucleus"/>
    <property type="evidence" value="ECO:0007669"/>
    <property type="project" value="UniProtKB-SubCell"/>
</dbReference>
<accession>A0A6J0KF42</accession>
<dbReference type="GO" id="GO:0003677">
    <property type="term" value="F:DNA binding"/>
    <property type="evidence" value="ECO:0007669"/>
    <property type="project" value="UniProtKB-KW"/>
</dbReference>
<dbReference type="AlphaFoldDB" id="A0A6J0KF42"/>
<evidence type="ECO:0000256" key="6">
    <source>
        <dbReference type="ARBA" id="ARBA00023163"/>
    </source>
</evidence>
<keyword evidence="7" id="KW-0539">Nucleus</keyword>
<dbReference type="SMART" id="SM00380">
    <property type="entry name" value="AP2"/>
    <property type="match status" value="1"/>
</dbReference>
<keyword evidence="4" id="KW-0238">DNA-binding</keyword>
<dbReference type="PANTHER" id="PTHR31194:SF152">
    <property type="entry name" value="ETHYLENE-RESPONSIVE TRANSCRIPTION FACTOR CRF5-RELATED"/>
    <property type="match status" value="1"/>
</dbReference>
<keyword evidence="6" id="KW-0804">Transcription</keyword>
<dbReference type="InterPro" id="IPR001471">
    <property type="entry name" value="AP2/ERF_dom"/>
</dbReference>
<dbReference type="SUPFAM" id="SSF54171">
    <property type="entry name" value="DNA-binding domain"/>
    <property type="match status" value="1"/>
</dbReference>
<feature type="domain" description="AP2/ERF" evidence="10">
    <location>
        <begin position="105"/>
        <end position="162"/>
    </location>
</feature>
<evidence type="ECO:0000256" key="2">
    <source>
        <dbReference type="ARBA" id="ARBA00022745"/>
    </source>
</evidence>
<gene>
    <name evidence="12" type="primary">LOC108817870</name>
</gene>
<comment type="subcellular location">
    <subcellularLocation>
        <location evidence="1">Nucleus</location>
    </subcellularLocation>
</comment>
<keyword evidence="3" id="KW-0805">Transcription regulation</keyword>
<evidence type="ECO:0000256" key="4">
    <source>
        <dbReference type="ARBA" id="ARBA00023125"/>
    </source>
</evidence>
<dbReference type="GeneID" id="108817870"/>
<dbReference type="Proteomes" id="UP000504610">
    <property type="component" value="Chromosome 7"/>
</dbReference>
<reference evidence="11" key="1">
    <citation type="journal article" date="2019" name="Database">
        <title>The radish genome database (RadishGD): an integrated information resource for radish genomics.</title>
        <authorList>
            <person name="Yu H.J."/>
            <person name="Baek S."/>
            <person name="Lee Y.J."/>
            <person name="Cho A."/>
            <person name="Mun J.H."/>
        </authorList>
    </citation>
    <scope>NUCLEOTIDE SEQUENCE [LARGE SCALE GENOMIC DNA]</scope>
    <source>
        <strain evidence="11">cv. WK10039</strain>
    </source>
</reference>
<evidence type="ECO:0000256" key="3">
    <source>
        <dbReference type="ARBA" id="ARBA00023015"/>
    </source>
</evidence>
<dbReference type="GO" id="GO:0003700">
    <property type="term" value="F:DNA-binding transcription factor activity"/>
    <property type="evidence" value="ECO:0007669"/>
    <property type="project" value="InterPro"/>
</dbReference>
<dbReference type="KEGG" id="rsz:108817870"/>
<reference evidence="12" key="2">
    <citation type="submission" date="2025-08" db="UniProtKB">
        <authorList>
            <consortium name="RefSeq"/>
        </authorList>
    </citation>
    <scope>IDENTIFICATION</scope>
    <source>
        <tissue evidence="12">Leaf</tissue>
    </source>
</reference>
<evidence type="ECO:0000313" key="12">
    <source>
        <dbReference type="RefSeq" id="XP_018446193.2"/>
    </source>
</evidence>
<sequence length="305" mass="34505">MERRTRRVKFTEHCTVKPVAAKPSNGSPRVVRIAYTDPFATDSSSDDENDNNNLTVASPTPRVKRYVEEIRFGETKPKAARKTRCKAEKGGRVERKADVSTNPVKYRGVRQRRWGSFAAEIRDSSTRTRIWLGTFATAEEAAVAYDRAAIRLKGHNALTNFLTPPPPPSPEETPPVIDLKTVSRCDSVKQQSLCSPTSVLRFNVKEETEYRTELETEPIDLAAEVKPTAVESLFQDPYSLPELSLAGEYFWVSEFPPEPLFLDEIEITEPVANRKEDNEPEDFSFHLCGDFDASPWDVDDFFEPD</sequence>
<dbReference type="InterPro" id="IPR016177">
    <property type="entry name" value="DNA-bd_dom_sf"/>
</dbReference>
<evidence type="ECO:0000313" key="11">
    <source>
        <dbReference type="Proteomes" id="UP000504610"/>
    </source>
</evidence>
<comment type="similarity">
    <text evidence="8">Belongs to the AP2/ERF transcription factor family. ERF subfamily.</text>
</comment>
<evidence type="ECO:0000256" key="5">
    <source>
        <dbReference type="ARBA" id="ARBA00023159"/>
    </source>
</evidence>
<evidence type="ECO:0000256" key="8">
    <source>
        <dbReference type="ARBA" id="ARBA00024343"/>
    </source>
</evidence>
<evidence type="ECO:0000256" key="1">
    <source>
        <dbReference type="ARBA" id="ARBA00004123"/>
    </source>
</evidence>
<dbReference type="FunFam" id="3.30.730.10:FF:000001">
    <property type="entry name" value="Ethylene-responsive transcription factor 2"/>
    <property type="match status" value="1"/>
</dbReference>
<dbReference type="Gene3D" id="3.30.730.10">
    <property type="entry name" value="AP2/ERF domain"/>
    <property type="match status" value="1"/>
</dbReference>
<evidence type="ECO:0000256" key="9">
    <source>
        <dbReference type="SAM" id="MobiDB-lite"/>
    </source>
</evidence>
<dbReference type="GO" id="GO:0009873">
    <property type="term" value="P:ethylene-activated signaling pathway"/>
    <property type="evidence" value="ECO:0007669"/>
    <property type="project" value="UniProtKB-KW"/>
</dbReference>
<dbReference type="RefSeq" id="XP_018446193.2">
    <property type="nucleotide sequence ID" value="XM_018590691.2"/>
</dbReference>
<keyword evidence="2" id="KW-0936">Ethylene signaling pathway</keyword>
<protein>
    <submittedName>
        <fullName evidence="12">Ethylene-responsive transcription factor CRF6-like</fullName>
    </submittedName>
</protein>
<name>A0A6J0KF42_RAPSA</name>
<dbReference type="PROSITE" id="PS51032">
    <property type="entry name" value="AP2_ERF"/>
    <property type="match status" value="1"/>
</dbReference>